<evidence type="ECO:0000259" key="3">
    <source>
        <dbReference type="PROSITE" id="PS51762"/>
    </source>
</evidence>
<feature type="chain" id="PRO_5042834853" description="GH16 domain-containing protein" evidence="2">
    <location>
        <begin position="22"/>
        <end position="372"/>
    </location>
</feature>
<gene>
    <name evidence="4" type="ORF">V1264_020400</name>
</gene>
<dbReference type="GO" id="GO:0004553">
    <property type="term" value="F:hydrolase activity, hydrolyzing O-glycosyl compounds"/>
    <property type="evidence" value="ECO:0007669"/>
    <property type="project" value="InterPro"/>
</dbReference>
<dbReference type="AlphaFoldDB" id="A0AAN9BBA2"/>
<evidence type="ECO:0000256" key="2">
    <source>
        <dbReference type="SAM" id="SignalP"/>
    </source>
</evidence>
<dbReference type="PANTHER" id="PTHR10963:SF55">
    <property type="entry name" value="GLYCOSIDE HYDROLASE FAMILY 16 PROTEIN"/>
    <property type="match status" value="1"/>
</dbReference>
<dbReference type="SUPFAM" id="SSF49899">
    <property type="entry name" value="Concanavalin A-like lectins/glucanases"/>
    <property type="match status" value="1"/>
</dbReference>
<keyword evidence="2" id="KW-0732">Signal</keyword>
<dbReference type="PROSITE" id="PS51762">
    <property type="entry name" value="GH16_2"/>
    <property type="match status" value="1"/>
</dbReference>
<dbReference type="InterPro" id="IPR050546">
    <property type="entry name" value="Glycosyl_Hydrlase_16"/>
</dbReference>
<feature type="domain" description="GH16" evidence="3">
    <location>
        <begin position="16"/>
        <end position="347"/>
    </location>
</feature>
<dbReference type="Gene3D" id="2.60.120.200">
    <property type="match status" value="1"/>
</dbReference>
<evidence type="ECO:0000256" key="1">
    <source>
        <dbReference type="ARBA" id="ARBA00006865"/>
    </source>
</evidence>
<evidence type="ECO:0000313" key="5">
    <source>
        <dbReference type="Proteomes" id="UP001374579"/>
    </source>
</evidence>
<dbReference type="PANTHER" id="PTHR10963">
    <property type="entry name" value="GLYCOSYL HYDROLASE-RELATED"/>
    <property type="match status" value="1"/>
</dbReference>
<proteinExistence type="inferred from homology"/>
<dbReference type="Pfam" id="PF00722">
    <property type="entry name" value="Glyco_hydro_16"/>
    <property type="match status" value="1"/>
</dbReference>
<dbReference type="Proteomes" id="UP001374579">
    <property type="component" value="Unassembled WGS sequence"/>
</dbReference>
<dbReference type="InterPro" id="IPR013320">
    <property type="entry name" value="ConA-like_dom_sf"/>
</dbReference>
<sequence>MGNFVWTTVVAVIFFVSSSLARSPAWRRQDKGLNVSVSDPGSEHYLRRRGTTVFYDDFSSGHIDPKKWTHDITAVGMANYEIWSPESRNSYVKNGHLYIKPTLTVDRFGSDVFNHGTIDVRKTWGTCQPTWGSCVTHGRENRPFMSALLRSSGHIRYGRVEVVAKLPRGDWIWPAIWMMPVDPGHYGPWPRSGEIDIVEAVGNEHLKHPNGLSVGVDCDHAHFNFGSERDGPGHLRYKGEYRLKGTTFAGDFHTFWLDWTENHIKLGVDSKTVLTVNTPPGGYRNNTHLKGTHYWDHGSLSAPFDKPFYLILDVAVGGAFFWDDYINSPYKRPWTDDATGYYQLWQARHLWQPTWHGEDTAMRVKSVKMVQY</sequence>
<keyword evidence="5" id="KW-1185">Reference proteome</keyword>
<evidence type="ECO:0000313" key="4">
    <source>
        <dbReference type="EMBL" id="KAK7102133.1"/>
    </source>
</evidence>
<name>A0AAN9BBA2_9CAEN</name>
<comment type="caution">
    <text evidence="4">The sequence shown here is derived from an EMBL/GenBank/DDBJ whole genome shotgun (WGS) entry which is preliminary data.</text>
</comment>
<reference evidence="4 5" key="1">
    <citation type="submission" date="2024-02" db="EMBL/GenBank/DDBJ databases">
        <title>Chromosome-scale genome assembly of the rough periwinkle Littorina saxatilis.</title>
        <authorList>
            <person name="De Jode A."/>
            <person name="Faria R."/>
            <person name="Formenti G."/>
            <person name="Sims Y."/>
            <person name="Smith T.P."/>
            <person name="Tracey A."/>
            <person name="Wood J.M.D."/>
            <person name="Zagrodzka Z.B."/>
            <person name="Johannesson K."/>
            <person name="Butlin R.K."/>
            <person name="Leder E.H."/>
        </authorList>
    </citation>
    <scope>NUCLEOTIDE SEQUENCE [LARGE SCALE GENOMIC DNA]</scope>
    <source>
        <strain evidence="4">Snail1</strain>
        <tissue evidence="4">Muscle</tissue>
    </source>
</reference>
<accession>A0AAN9BBA2</accession>
<protein>
    <recommendedName>
        <fullName evidence="3">GH16 domain-containing protein</fullName>
    </recommendedName>
</protein>
<comment type="similarity">
    <text evidence="1">Belongs to the glycosyl hydrolase 16 family.</text>
</comment>
<organism evidence="4 5">
    <name type="scientific">Littorina saxatilis</name>
    <dbReference type="NCBI Taxonomy" id="31220"/>
    <lineage>
        <taxon>Eukaryota</taxon>
        <taxon>Metazoa</taxon>
        <taxon>Spiralia</taxon>
        <taxon>Lophotrochozoa</taxon>
        <taxon>Mollusca</taxon>
        <taxon>Gastropoda</taxon>
        <taxon>Caenogastropoda</taxon>
        <taxon>Littorinimorpha</taxon>
        <taxon>Littorinoidea</taxon>
        <taxon>Littorinidae</taxon>
        <taxon>Littorina</taxon>
    </lineage>
</organism>
<dbReference type="InterPro" id="IPR000757">
    <property type="entry name" value="Beta-glucanase-like"/>
</dbReference>
<dbReference type="GO" id="GO:0005975">
    <property type="term" value="P:carbohydrate metabolic process"/>
    <property type="evidence" value="ECO:0007669"/>
    <property type="project" value="InterPro"/>
</dbReference>
<dbReference type="EMBL" id="JBAMIC010000010">
    <property type="protein sequence ID" value="KAK7102133.1"/>
    <property type="molecule type" value="Genomic_DNA"/>
</dbReference>
<feature type="signal peptide" evidence="2">
    <location>
        <begin position="1"/>
        <end position="21"/>
    </location>
</feature>